<evidence type="ECO:0000256" key="6">
    <source>
        <dbReference type="ARBA" id="ARBA00022692"/>
    </source>
</evidence>
<evidence type="ECO:0000256" key="1">
    <source>
        <dbReference type="ARBA" id="ARBA00000085"/>
    </source>
</evidence>
<keyword evidence="5" id="KW-0808">Transferase</keyword>
<evidence type="ECO:0000256" key="8">
    <source>
        <dbReference type="ARBA" id="ARBA00022989"/>
    </source>
</evidence>
<keyword evidence="15" id="KW-1185">Reference proteome</keyword>
<dbReference type="PANTHER" id="PTHR45436">
    <property type="entry name" value="SENSOR HISTIDINE KINASE YKOH"/>
    <property type="match status" value="1"/>
</dbReference>
<evidence type="ECO:0000256" key="5">
    <source>
        <dbReference type="ARBA" id="ARBA00022679"/>
    </source>
</evidence>
<dbReference type="Pfam" id="PF00672">
    <property type="entry name" value="HAMP"/>
    <property type="match status" value="1"/>
</dbReference>
<dbReference type="SMART" id="SM00304">
    <property type="entry name" value="HAMP"/>
    <property type="match status" value="1"/>
</dbReference>
<feature type="domain" description="Histidine kinase" evidence="12">
    <location>
        <begin position="241"/>
        <end position="458"/>
    </location>
</feature>
<comment type="catalytic activity">
    <reaction evidence="1">
        <text>ATP + protein L-histidine = ADP + protein N-phospho-L-histidine.</text>
        <dbReference type="EC" id="2.7.13.3"/>
    </reaction>
</comment>
<dbReference type="EMBL" id="CP042435">
    <property type="protein sequence ID" value="QEC69745.1"/>
    <property type="molecule type" value="Genomic_DNA"/>
</dbReference>
<dbReference type="InterPro" id="IPR004358">
    <property type="entry name" value="Sig_transdc_His_kin-like_C"/>
</dbReference>
<dbReference type="SMART" id="SM00387">
    <property type="entry name" value="HATPase_c"/>
    <property type="match status" value="1"/>
</dbReference>
<keyword evidence="9" id="KW-0902">Two-component regulatory system</keyword>
<dbReference type="CDD" id="cd00082">
    <property type="entry name" value="HisKA"/>
    <property type="match status" value="1"/>
</dbReference>
<evidence type="ECO:0000256" key="2">
    <source>
        <dbReference type="ARBA" id="ARBA00004370"/>
    </source>
</evidence>
<dbReference type="PRINTS" id="PR00344">
    <property type="entry name" value="BCTRLSENSOR"/>
</dbReference>
<dbReference type="InterPro" id="IPR050428">
    <property type="entry name" value="TCS_sensor_his_kinase"/>
</dbReference>
<dbReference type="Pfam" id="PF02518">
    <property type="entry name" value="HATPase_c"/>
    <property type="match status" value="1"/>
</dbReference>
<keyword evidence="8 11" id="KW-1133">Transmembrane helix</keyword>
<feature type="domain" description="HAMP" evidence="13">
    <location>
        <begin position="180"/>
        <end position="233"/>
    </location>
</feature>
<evidence type="ECO:0000256" key="11">
    <source>
        <dbReference type="SAM" id="Phobius"/>
    </source>
</evidence>
<evidence type="ECO:0000256" key="3">
    <source>
        <dbReference type="ARBA" id="ARBA00012438"/>
    </source>
</evidence>
<keyword evidence="10 11" id="KW-0472">Membrane</keyword>
<dbReference type="InterPro" id="IPR005467">
    <property type="entry name" value="His_kinase_dom"/>
</dbReference>
<dbReference type="GO" id="GO:0000155">
    <property type="term" value="F:phosphorelay sensor kinase activity"/>
    <property type="evidence" value="ECO:0007669"/>
    <property type="project" value="InterPro"/>
</dbReference>
<dbReference type="EC" id="2.7.13.3" evidence="3"/>
<dbReference type="GO" id="GO:0005886">
    <property type="term" value="C:plasma membrane"/>
    <property type="evidence" value="ECO:0007669"/>
    <property type="project" value="TreeGrafter"/>
</dbReference>
<dbReference type="InterPro" id="IPR036097">
    <property type="entry name" value="HisK_dim/P_sf"/>
</dbReference>
<dbReference type="Pfam" id="PF00512">
    <property type="entry name" value="HisKA"/>
    <property type="match status" value="1"/>
</dbReference>
<comment type="subcellular location">
    <subcellularLocation>
        <location evidence="2">Membrane</location>
    </subcellularLocation>
</comment>
<dbReference type="KEGG" id="pgin:FRZ67_21485"/>
<reference evidence="14 15" key="1">
    <citation type="journal article" date="2016" name="Int. J. Syst. Evol. Microbiol.">
        <title>Panacibacter ginsenosidivorans gen. nov., sp. nov., with ginsenoside converting activity isolated from soil of a ginseng field.</title>
        <authorList>
            <person name="Siddiqi M.Z."/>
            <person name="Muhammad Shafi S."/>
            <person name="Choi K.D."/>
            <person name="Im W.T."/>
        </authorList>
    </citation>
    <scope>NUCLEOTIDE SEQUENCE [LARGE SCALE GENOMIC DNA]</scope>
    <source>
        <strain evidence="14 15">Gsoil1550</strain>
    </source>
</reference>
<dbReference type="SUPFAM" id="SSF47384">
    <property type="entry name" value="Homodimeric domain of signal transducing histidine kinase"/>
    <property type="match status" value="1"/>
</dbReference>
<accession>A0A5B8VF74</accession>
<gene>
    <name evidence="14" type="ORF">FRZ67_21485</name>
</gene>
<dbReference type="Gene3D" id="1.10.287.130">
    <property type="match status" value="1"/>
</dbReference>
<dbReference type="OrthoDB" id="594725at2"/>
<keyword evidence="6 11" id="KW-0812">Transmembrane</keyword>
<dbReference type="Gene3D" id="6.10.340.10">
    <property type="match status" value="1"/>
</dbReference>
<evidence type="ECO:0000259" key="12">
    <source>
        <dbReference type="PROSITE" id="PS50109"/>
    </source>
</evidence>
<protein>
    <recommendedName>
        <fullName evidence="3">histidine kinase</fullName>
        <ecNumber evidence="3">2.7.13.3</ecNumber>
    </recommendedName>
</protein>
<evidence type="ECO:0000313" key="14">
    <source>
        <dbReference type="EMBL" id="QEC69745.1"/>
    </source>
</evidence>
<name>A0A5B8VF74_9BACT</name>
<dbReference type="PANTHER" id="PTHR45436:SF5">
    <property type="entry name" value="SENSOR HISTIDINE KINASE TRCS"/>
    <property type="match status" value="1"/>
</dbReference>
<dbReference type="InterPro" id="IPR036890">
    <property type="entry name" value="HATPase_C_sf"/>
</dbReference>
<feature type="transmembrane region" description="Helical" evidence="11">
    <location>
        <begin position="7"/>
        <end position="29"/>
    </location>
</feature>
<evidence type="ECO:0000313" key="15">
    <source>
        <dbReference type="Proteomes" id="UP000321533"/>
    </source>
</evidence>
<proteinExistence type="predicted"/>
<dbReference type="Proteomes" id="UP000321533">
    <property type="component" value="Chromosome"/>
</dbReference>
<dbReference type="AlphaFoldDB" id="A0A5B8VF74"/>
<dbReference type="InterPro" id="IPR003661">
    <property type="entry name" value="HisK_dim/P_dom"/>
</dbReference>
<dbReference type="InterPro" id="IPR003660">
    <property type="entry name" value="HAMP_dom"/>
</dbReference>
<evidence type="ECO:0000256" key="4">
    <source>
        <dbReference type="ARBA" id="ARBA00022553"/>
    </source>
</evidence>
<sequence length="460" mass="52325">MPVRIKITLFFTLIVFVILSLLCSAVYYFSYINRQKNFNNRLTNRAVTTARLLAQSETFNQELIHKIDASTALAMTNKTVQAYDFYDKRIYAYADKPGDTISVDKKILEEAKQNQYVYFTANNKDAAGYHFTDKNNHVIIIIAAYDAEGKKNLQQLQYILWSCFVGGILIALAGGYFFTSGLLRPVRKIADELNDISAQNLTRRIVSRNSKDEWDYLTNTLNELLDRLEESFDTQRRFIANASHELSTPLTSVSSQLEVSLQKERNANDYKTVMHSVLQDVRHLNKLTQALLQFAKASGTSSGLEIDLVRIDEILLRMPRDMIKLNNEYIVKLSFNDLPEEEEKLLIFGNEDLLFSAIKNIVLNACKYSSNHTANINLSVKQYEIIIEVIDEGRGIAKDELQNIFQPFFRAGDHKTETGFGLGLSLTSRIIKLHRGHIKVDSVINTGTTFTIYLPVAGTK</sequence>
<dbReference type="CDD" id="cd06225">
    <property type="entry name" value="HAMP"/>
    <property type="match status" value="1"/>
</dbReference>
<dbReference type="SUPFAM" id="SSF55874">
    <property type="entry name" value="ATPase domain of HSP90 chaperone/DNA topoisomerase II/histidine kinase"/>
    <property type="match status" value="1"/>
</dbReference>
<dbReference type="PROSITE" id="PS50885">
    <property type="entry name" value="HAMP"/>
    <property type="match status" value="1"/>
</dbReference>
<organism evidence="14 15">
    <name type="scientific">Panacibacter ginsenosidivorans</name>
    <dbReference type="NCBI Taxonomy" id="1813871"/>
    <lineage>
        <taxon>Bacteria</taxon>
        <taxon>Pseudomonadati</taxon>
        <taxon>Bacteroidota</taxon>
        <taxon>Chitinophagia</taxon>
        <taxon>Chitinophagales</taxon>
        <taxon>Chitinophagaceae</taxon>
        <taxon>Panacibacter</taxon>
    </lineage>
</organism>
<dbReference type="SUPFAM" id="SSF158472">
    <property type="entry name" value="HAMP domain-like"/>
    <property type="match status" value="1"/>
</dbReference>
<keyword evidence="7 14" id="KW-0418">Kinase</keyword>
<feature type="transmembrane region" description="Helical" evidence="11">
    <location>
        <begin position="158"/>
        <end position="178"/>
    </location>
</feature>
<evidence type="ECO:0000256" key="9">
    <source>
        <dbReference type="ARBA" id="ARBA00023012"/>
    </source>
</evidence>
<keyword evidence="4" id="KW-0597">Phosphoprotein</keyword>
<dbReference type="InterPro" id="IPR003594">
    <property type="entry name" value="HATPase_dom"/>
</dbReference>
<dbReference type="SMART" id="SM00388">
    <property type="entry name" value="HisKA"/>
    <property type="match status" value="1"/>
</dbReference>
<dbReference type="RefSeq" id="WP_147192621.1">
    <property type="nucleotide sequence ID" value="NZ_CP042435.1"/>
</dbReference>
<dbReference type="Gene3D" id="3.30.565.10">
    <property type="entry name" value="Histidine kinase-like ATPase, C-terminal domain"/>
    <property type="match status" value="1"/>
</dbReference>
<dbReference type="PROSITE" id="PS50109">
    <property type="entry name" value="HIS_KIN"/>
    <property type="match status" value="1"/>
</dbReference>
<evidence type="ECO:0000256" key="7">
    <source>
        <dbReference type="ARBA" id="ARBA00022777"/>
    </source>
</evidence>
<evidence type="ECO:0000259" key="13">
    <source>
        <dbReference type="PROSITE" id="PS50885"/>
    </source>
</evidence>
<evidence type="ECO:0000256" key="10">
    <source>
        <dbReference type="ARBA" id="ARBA00023136"/>
    </source>
</evidence>